<reference evidence="1" key="1">
    <citation type="submission" date="2018-02" db="EMBL/GenBank/DDBJ databases">
        <title>Rhizophora mucronata_Transcriptome.</title>
        <authorList>
            <person name="Meera S.P."/>
            <person name="Sreeshan A."/>
            <person name="Augustine A."/>
        </authorList>
    </citation>
    <scope>NUCLEOTIDE SEQUENCE</scope>
    <source>
        <tissue evidence="1">Leaf</tissue>
    </source>
</reference>
<dbReference type="AlphaFoldDB" id="A0A2P2Q7D2"/>
<name>A0A2P2Q7D2_RHIMU</name>
<proteinExistence type="predicted"/>
<protein>
    <submittedName>
        <fullName evidence="1">Uncharacterized protein</fullName>
    </submittedName>
</protein>
<accession>A0A2P2Q7D2</accession>
<organism evidence="1">
    <name type="scientific">Rhizophora mucronata</name>
    <name type="common">Asiatic mangrove</name>
    <dbReference type="NCBI Taxonomy" id="61149"/>
    <lineage>
        <taxon>Eukaryota</taxon>
        <taxon>Viridiplantae</taxon>
        <taxon>Streptophyta</taxon>
        <taxon>Embryophyta</taxon>
        <taxon>Tracheophyta</taxon>
        <taxon>Spermatophyta</taxon>
        <taxon>Magnoliopsida</taxon>
        <taxon>eudicotyledons</taxon>
        <taxon>Gunneridae</taxon>
        <taxon>Pentapetalae</taxon>
        <taxon>rosids</taxon>
        <taxon>fabids</taxon>
        <taxon>Malpighiales</taxon>
        <taxon>Rhizophoraceae</taxon>
        <taxon>Rhizophora</taxon>
    </lineage>
</organism>
<evidence type="ECO:0000313" key="1">
    <source>
        <dbReference type="EMBL" id="MBX62903.1"/>
    </source>
</evidence>
<sequence length="38" mass="4348">MGQLIQSPFRLKSLVGEVHLAQSSYEQSFQLVMHWANS</sequence>
<dbReference type="EMBL" id="GGEC01082419">
    <property type="protein sequence ID" value="MBX62903.1"/>
    <property type="molecule type" value="Transcribed_RNA"/>
</dbReference>